<protein>
    <recommendedName>
        <fullName evidence="3">dolichol kinase</fullName>
        <ecNumber evidence="3">2.7.1.108</ecNumber>
    </recommendedName>
</protein>
<dbReference type="GO" id="GO:0004168">
    <property type="term" value="F:dolichol kinase activity"/>
    <property type="evidence" value="ECO:0007669"/>
    <property type="project" value="UniProtKB-EC"/>
</dbReference>
<dbReference type="InterPro" id="IPR032974">
    <property type="entry name" value="Polypren_kinase"/>
</dbReference>
<dbReference type="EC" id="2.7.1.108" evidence="3"/>
<dbReference type="PANTHER" id="PTHR13205">
    <property type="entry name" value="TRANSMEMBRANE PROTEIN 15-RELATED"/>
    <property type="match status" value="1"/>
</dbReference>
<keyword evidence="4" id="KW-0808">Transferase</keyword>
<feature type="transmembrane region" description="Helical" evidence="10">
    <location>
        <begin position="38"/>
        <end position="57"/>
    </location>
</feature>
<evidence type="ECO:0000256" key="7">
    <source>
        <dbReference type="ARBA" id="ARBA00022824"/>
    </source>
</evidence>
<evidence type="ECO:0000313" key="12">
    <source>
        <dbReference type="Proteomes" id="UP000789342"/>
    </source>
</evidence>
<evidence type="ECO:0000256" key="2">
    <source>
        <dbReference type="ARBA" id="ARBA00010794"/>
    </source>
</evidence>
<evidence type="ECO:0000256" key="3">
    <source>
        <dbReference type="ARBA" id="ARBA00012132"/>
    </source>
</evidence>
<dbReference type="OrthoDB" id="377083at2759"/>
<keyword evidence="9 10" id="KW-0472">Membrane</keyword>
<proteinExistence type="inferred from homology"/>
<comment type="caution">
    <text evidence="11">The sequence shown here is derived from an EMBL/GenBank/DDBJ whole genome shotgun (WGS) entry which is preliminary data.</text>
</comment>
<feature type="non-terminal residue" evidence="11">
    <location>
        <position position="1"/>
    </location>
</feature>
<keyword evidence="8 10" id="KW-1133">Transmembrane helix</keyword>
<dbReference type="AlphaFoldDB" id="A0A9N9HQA7"/>
<sequence length="231" mass="26106">MLLIGIVLAPIFIRSRRLAQQPKWKNRRARASHNGRKWTAFAIYGGTALTVGFIGHWMNFYLPMNPYLWWVSVEPDFMHLAFSVAFSVLIYLEYLRYFAVFPFGKKLHIFLCEFLDSRDVGPCIVSHIYLLFGCAACVWMQGNSMLANLSGILTLGIGDAMASIIGKRCGRRRWPGTSKTVEGSVSFVLFQLFGAYAITRIYPLNNMWAGDVKWVGYSFALSATGKYLLSA</sequence>
<gene>
    <name evidence="11" type="ORF">AMORRO_LOCUS12111</name>
</gene>
<keyword evidence="5 10" id="KW-0812">Transmembrane</keyword>
<evidence type="ECO:0000256" key="5">
    <source>
        <dbReference type="ARBA" id="ARBA00022692"/>
    </source>
</evidence>
<evidence type="ECO:0000256" key="9">
    <source>
        <dbReference type="ARBA" id="ARBA00023136"/>
    </source>
</evidence>
<keyword evidence="7" id="KW-0256">Endoplasmic reticulum</keyword>
<comment type="similarity">
    <text evidence="2">Belongs to the polyprenol kinase family.</text>
</comment>
<dbReference type="Proteomes" id="UP000789342">
    <property type="component" value="Unassembled WGS sequence"/>
</dbReference>
<feature type="transmembrane region" description="Helical" evidence="10">
    <location>
        <begin position="147"/>
        <end position="165"/>
    </location>
</feature>
<comment type="subcellular location">
    <subcellularLocation>
        <location evidence="1">Endoplasmic reticulum membrane</location>
        <topology evidence="1">Multi-pass membrane protein</topology>
    </subcellularLocation>
</comment>
<dbReference type="GO" id="GO:0043048">
    <property type="term" value="P:dolichyl monophosphate biosynthetic process"/>
    <property type="evidence" value="ECO:0007669"/>
    <property type="project" value="TreeGrafter"/>
</dbReference>
<evidence type="ECO:0000256" key="4">
    <source>
        <dbReference type="ARBA" id="ARBA00022679"/>
    </source>
</evidence>
<feature type="transmembrane region" description="Helical" evidence="10">
    <location>
        <begin position="120"/>
        <end position="141"/>
    </location>
</feature>
<evidence type="ECO:0000256" key="6">
    <source>
        <dbReference type="ARBA" id="ARBA00022777"/>
    </source>
</evidence>
<feature type="transmembrane region" description="Helical" evidence="10">
    <location>
        <begin position="185"/>
        <end position="202"/>
    </location>
</feature>
<accession>A0A9N9HQA7</accession>
<dbReference type="EMBL" id="CAJVPV010016959">
    <property type="protein sequence ID" value="CAG8700656.1"/>
    <property type="molecule type" value="Genomic_DNA"/>
</dbReference>
<evidence type="ECO:0000256" key="8">
    <source>
        <dbReference type="ARBA" id="ARBA00022989"/>
    </source>
</evidence>
<keyword evidence="12" id="KW-1185">Reference proteome</keyword>
<keyword evidence="6" id="KW-0418">Kinase</keyword>
<reference evidence="11" key="1">
    <citation type="submission" date="2021-06" db="EMBL/GenBank/DDBJ databases">
        <authorList>
            <person name="Kallberg Y."/>
            <person name="Tangrot J."/>
            <person name="Rosling A."/>
        </authorList>
    </citation>
    <scope>NUCLEOTIDE SEQUENCE</scope>
    <source>
        <strain evidence="11">CL551</strain>
    </source>
</reference>
<evidence type="ECO:0000256" key="1">
    <source>
        <dbReference type="ARBA" id="ARBA00004477"/>
    </source>
</evidence>
<feature type="non-terminal residue" evidence="11">
    <location>
        <position position="231"/>
    </location>
</feature>
<organism evidence="11 12">
    <name type="scientific">Acaulospora morrowiae</name>
    <dbReference type="NCBI Taxonomy" id="94023"/>
    <lineage>
        <taxon>Eukaryota</taxon>
        <taxon>Fungi</taxon>
        <taxon>Fungi incertae sedis</taxon>
        <taxon>Mucoromycota</taxon>
        <taxon>Glomeromycotina</taxon>
        <taxon>Glomeromycetes</taxon>
        <taxon>Diversisporales</taxon>
        <taxon>Acaulosporaceae</taxon>
        <taxon>Acaulospora</taxon>
    </lineage>
</organism>
<dbReference type="PANTHER" id="PTHR13205:SF15">
    <property type="entry name" value="DOLICHOL KINASE"/>
    <property type="match status" value="1"/>
</dbReference>
<feature type="transmembrane region" description="Helical" evidence="10">
    <location>
        <begin position="77"/>
        <end position="99"/>
    </location>
</feature>
<evidence type="ECO:0000256" key="10">
    <source>
        <dbReference type="SAM" id="Phobius"/>
    </source>
</evidence>
<evidence type="ECO:0000313" key="11">
    <source>
        <dbReference type="EMBL" id="CAG8700656.1"/>
    </source>
</evidence>
<dbReference type="GO" id="GO:0005789">
    <property type="term" value="C:endoplasmic reticulum membrane"/>
    <property type="evidence" value="ECO:0007669"/>
    <property type="project" value="UniProtKB-SubCell"/>
</dbReference>
<name>A0A9N9HQA7_9GLOM</name>